<name>A0A183UZC8_TOXCA</name>
<protein>
    <submittedName>
        <fullName evidence="4">Protein kinase domain-containing protein</fullName>
    </submittedName>
</protein>
<proteinExistence type="predicted"/>
<organism evidence="3 4">
    <name type="scientific">Toxocara canis</name>
    <name type="common">Canine roundworm</name>
    <dbReference type="NCBI Taxonomy" id="6265"/>
    <lineage>
        <taxon>Eukaryota</taxon>
        <taxon>Metazoa</taxon>
        <taxon>Ecdysozoa</taxon>
        <taxon>Nematoda</taxon>
        <taxon>Chromadorea</taxon>
        <taxon>Rhabditida</taxon>
        <taxon>Spirurina</taxon>
        <taxon>Ascaridomorpha</taxon>
        <taxon>Ascaridoidea</taxon>
        <taxon>Toxocaridae</taxon>
        <taxon>Toxocara</taxon>
    </lineage>
</organism>
<reference evidence="2 3" key="2">
    <citation type="submission" date="2018-11" db="EMBL/GenBank/DDBJ databases">
        <authorList>
            <consortium name="Pathogen Informatics"/>
        </authorList>
    </citation>
    <scope>NUCLEOTIDE SEQUENCE [LARGE SCALE GENOMIC DNA]</scope>
</reference>
<evidence type="ECO:0000313" key="4">
    <source>
        <dbReference type="WBParaSite" id="TCNE_0001384801-mRNA-1"/>
    </source>
</evidence>
<feature type="region of interest" description="Disordered" evidence="1">
    <location>
        <begin position="633"/>
        <end position="666"/>
    </location>
</feature>
<evidence type="ECO:0000313" key="2">
    <source>
        <dbReference type="EMBL" id="VDM45169.1"/>
    </source>
</evidence>
<dbReference type="WBParaSite" id="TCNE_0001384801-mRNA-1">
    <property type="protein sequence ID" value="TCNE_0001384801-mRNA-1"/>
    <property type="gene ID" value="TCNE_0001384801"/>
</dbReference>
<reference evidence="4" key="1">
    <citation type="submission" date="2016-06" db="UniProtKB">
        <authorList>
            <consortium name="WormBaseParasite"/>
        </authorList>
    </citation>
    <scope>IDENTIFICATION</scope>
</reference>
<accession>A0A183UZC8</accession>
<feature type="region of interest" description="Disordered" evidence="1">
    <location>
        <begin position="472"/>
        <end position="495"/>
    </location>
</feature>
<dbReference type="Proteomes" id="UP000050794">
    <property type="component" value="Unassembled WGS sequence"/>
</dbReference>
<gene>
    <name evidence="2" type="ORF">TCNE_LOCUS13848</name>
</gene>
<dbReference type="AlphaFoldDB" id="A0A183UZC8"/>
<dbReference type="EMBL" id="UYWY01021928">
    <property type="protein sequence ID" value="VDM45169.1"/>
    <property type="molecule type" value="Genomic_DNA"/>
</dbReference>
<feature type="region of interest" description="Disordered" evidence="1">
    <location>
        <begin position="694"/>
        <end position="716"/>
    </location>
</feature>
<evidence type="ECO:0000256" key="1">
    <source>
        <dbReference type="SAM" id="MobiDB-lite"/>
    </source>
</evidence>
<feature type="region of interest" description="Disordered" evidence="1">
    <location>
        <begin position="275"/>
        <end position="318"/>
    </location>
</feature>
<evidence type="ECO:0000313" key="3">
    <source>
        <dbReference type="Proteomes" id="UP000050794"/>
    </source>
</evidence>
<feature type="compositionally biased region" description="Polar residues" evidence="1">
    <location>
        <begin position="483"/>
        <end position="495"/>
    </location>
</feature>
<keyword evidence="3" id="KW-1185">Reference proteome</keyword>
<feature type="compositionally biased region" description="Polar residues" evidence="1">
    <location>
        <begin position="637"/>
        <end position="654"/>
    </location>
</feature>
<sequence length="881" mass="96654">MFSHHSKSGVSPAPVYADLSQQHVSLEQPVAAFSGSLEIEAADNEDTCDDLNVGNSDRPQLSDEEGILLLMEHELELETFEPNAIRTEEAMRRTNNADLSHNSYGSLPANNIDEHQYLMSSGATTETTVKSKQSFLMRGRRYANGLCPPAPVATGAISWSDPADIAEYFPKTALYKVPAGVRSSPHFLTPQRWEKEKDLNAYKFSIWSQVMKSGKLMEERDRKRVAQILRQLKWLLQNSWDGKDESTAPPEMLWRARREETRLLERQLQQRLSSIQNPKPNISRLKKFSSVGEQKDPSRAGAEQQPQSKACDPSTRMAPTCRKNGGLFKLLILERRWANVLNKLPREKESTISGIRNMVEQYVNELGAAVDQLADDQYDMGLIENLMDEGYALEKELEMAGFAELCSEWSLFKRSRPRAMSKAVKKAEFLSRSQTVVAASSPLCASPNSRPYANPDASGTLIVKTPASSVTVSGKKTPVHSITVGSGRSTMRSNTPPSITPVASDVSNGQPQVGLVTSGNETPMLPSHTSVNNSSASLVVLDDKTSSPSSCLGTHEILTSLSPINRATTLSVHSSTPGGATPMRCEIQGNTIPVAPTVAKNSACLLSSTPKNDMPMVSGIRAKATPVKFSGKFKDATPTQQPSVSSIHTISTSAKARHTKGNEGTASETVQKLNNFRAGAQNAETKYVVVPMRKYSDRKRNNDEPRGPDDPIMKHSRNEVTALPPTVLLPKGSAEIDNSTGSTDVERRFDLDDLSEIENRWLAFCLEDERANETKFATLIEHLLKWCARYRIILGTPMPKSIAVTRRASGTARDDHVVFAEFIDFLAKIEKYSNALEALLRQPEGSLAESSDGGMNVLSPCADKQRLAEGSSVDDVCSAMN</sequence>